<feature type="transmembrane region" description="Helical" evidence="1">
    <location>
        <begin position="62"/>
        <end position="82"/>
    </location>
</feature>
<keyword evidence="3" id="KW-1185">Reference proteome</keyword>
<proteinExistence type="predicted"/>
<evidence type="ECO:0000313" key="2">
    <source>
        <dbReference type="EMBL" id="AGO61658.1"/>
    </source>
</evidence>
<dbReference type="AlphaFoldDB" id="S0AR31"/>
<keyword evidence="1" id="KW-1133">Transmembrane helix</keyword>
<gene>
    <name evidence="2" type="ORF">FACI_IFERC00001G1678</name>
</gene>
<dbReference type="EMBL" id="CP004145">
    <property type="protein sequence ID" value="AGO61658.1"/>
    <property type="molecule type" value="Genomic_DNA"/>
</dbReference>
<dbReference type="GeneID" id="16025865"/>
<reference evidence="2 3" key="1">
    <citation type="journal article" date="2007" name="Proc. Natl. Acad. Sci. U.S.A.">
        <title>Genome dynamics in a natural archaeal population.</title>
        <authorList>
            <person name="Allen E.E."/>
            <person name="Tyson G.W."/>
            <person name="Whitaker R.J."/>
            <person name="Detter J.C."/>
            <person name="Richardson P.M."/>
            <person name="Banfield J.F."/>
        </authorList>
    </citation>
    <scope>NUCLEOTIDE SEQUENCE [LARGE SCALE GENOMIC DNA]</scope>
    <source>
        <strain evidence="3">fer1</strain>
    </source>
</reference>
<keyword evidence="1" id="KW-0472">Membrane</keyword>
<keyword evidence="1" id="KW-0812">Transmembrane</keyword>
<evidence type="ECO:0000313" key="3">
    <source>
        <dbReference type="Proteomes" id="UP000014660"/>
    </source>
</evidence>
<dbReference type="Proteomes" id="UP000014660">
    <property type="component" value="Chromosome"/>
</dbReference>
<name>S0AR31_FERAC</name>
<evidence type="ECO:0000256" key="1">
    <source>
        <dbReference type="SAM" id="Phobius"/>
    </source>
</evidence>
<dbReference type="RefSeq" id="WP_009887714.1">
    <property type="nucleotide sequence ID" value="NC_021592.1"/>
</dbReference>
<sequence>MKIDKVVRIVGIIGIFIGIIIIIYGYYLHADAVYLNIFYKNHAFLTKSEIDSIKPGLYYGKIYMGIGFALMIVCAIIISISYKFKHLDRQIV</sequence>
<dbReference type="KEGG" id="fac:FACI_IFERC01G1678"/>
<accession>S0AR31</accession>
<protein>
    <submittedName>
        <fullName evidence="2">Uncharacterized protein</fullName>
    </submittedName>
</protein>
<organism evidence="2 3">
    <name type="scientific">Ferroplasma acidarmanus Fer1</name>
    <dbReference type="NCBI Taxonomy" id="333146"/>
    <lineage>
        <taxon>Archaea</taxon>
        <taxon>Methanobacteriati</taxon>
        <taxon>Thermoplasmatota</taxon>
        <taxon>Thermoplasmata</taxon>
        <taxon>Thermoplasmatales</taxon>
        <taxon>Ferroplasmaceae</taxon>
        <taxon>Ferroplasma</taxon>
    </lineage>
</organism>
<dbReference type="HOGENOM" id="CLU_2406214_0_0_2"/>
<feature type="transmembrane region" description="Helical" evidence="1">
    <location>
        <begin position="7"/>
        <end position="27"/>
    </location>
</feature>